<reference evidence="3" key="1">
    <citation type="journal article" date="2010" name="Genome Biol.">
        <title>Genome sequence of the necrotrophic plant pathogen Pythium ultimum reveals original pathogenicity mechanisms and effector repertoire.</title>
        <authorList>
            <person name="Levesque C.A."/>
            <person name="Brouwer H."/>
            <person name="Cano L."/>
            <person name="Hamilton J.P."/>
            <person name="Holt C."/>
            <person name="Huitema E."/>
            <person name="Raffaele S."/>
            <person name="Robideau G.P."/>
            <person name="Thines M."/>
            <person name="Win J."/>
            <person name="Zerillo M.M."/>
            <person name="Beakes G.W."/>
            <person name="Boore J.L."/>
            <person name="Busam D."/>
            <person name="Dumas B."/>
            <person name="Ferriera S."/>
            <person name="Fuerstenberg S.I."/>
            <person name="Gachon C.M."/>
            <person name="Gaulin E."/>
            <person name="Govers F."/>
            <person name="Grenville-Briggs L."/>
            <person name="Horner N."/>
            <person name="Hostetler J."/>
            <person name="Jiang R.H."/>
            <person name="Johnson J."/>
            <person name="Krajaejun T."/>
            <person name="Lin H."/>
            <person name="Meijer H.J."/>
            <person name="Moore B."/>
            <person name="Morris P."/>
            <person name="Phuntmart V."/>
            <person name="Puiu D."/>
            <person name="Shetty J."/>
            <person name="Stajich J.E."/>
            <person name="Tripathy S."/>
            <person name="Wawra S."/>
            <person name="van West P."/>
            <person name="Whitty B.R."/>
            <person name="Coutinho P.M."/>
            <person name="Henrissat B."/>
            <person name="Martin F."/>
            <person name="Thomas P.D."/>
            <person name="Tyler B.M."/>
            <person name="De Vries R.P."/>
            <person name="Kamoun S."/>
            <person name="Yandell M."/>
            <person name="Tisserat N."/>
            <person name="Buell C.R."/>
        </authorList>
    </citation>
    <scope>NUCLEOTIDE SEQUENCE</scope>
    <source>
        <strain evidence="3">DAOM:BR144</strain>
    </source>
</reference>
<dbReference type="InParanoid" id="K3WLG4"/>
<protein>
    <recommendedName>
        <fullName evidence="1">Protein kinase domain-containing protein</fullName>
    </recommendedName>
</protein>
<reference evidence="2" key="3">
    <citation type="submission" date="2015-02" db="UniProtKB">
        <authorList>
            <consortium name="EnsemblProtists"/>
        </authorList>
    </citation>
    <scope>IDENTIFICATION</scope>
    <source>
        <strain evidence="2">DAOM BR144</strain>
    </source>
</reference>
<dbReference type="GO" id="GO:0005524">
    <property type="term" value="F:ATP binding"/>
    <property type="evidence" value="ECO:0007669"/>
    <property type="project" value="InterPro"/>
</dbReference>
<dbReference type="GO" id="GO:0004672">
    <property type="term" value="F:protein kinase activity"/>
    <property type="evidence" value="ECO:0007669"/>
    <property type="project" value="InterPro"/>
</dbReference>
<organism evidence="2 3">
    <name type="scientific">Globisporangium ultimum (strain ATCC 200006 / CBS 805.95 / DAOM BR144)</name>
    <name type="common">Pythium ultimum</name>
    <dbReference type="NCBI Taxonomy" id="431595"/>
    <lineage>
        <taxon>Eukaryota</taxon>
        <taxon>Sar</taxon>
        <taxon>Stramenopiles</taxon>
        <taxon>Oomycota</taxon>
        <taxon>Peronosporomycetes</taxon>
        <taxon>Pythiales</taxon>
        <taxon>Pythiaceae</taxon>
        <taxon>Globisporangium</taxon>
    </lineage>
</organism>
<dbReference type="Gene3D" id="1.10.510.10">
    <property type="entry name" value="Transferase(Phosphotransferase) domain 1"/>
    <property type="match status" value="1"/>
</dbReference>
<dbReference type="InterPro" id="IPR000719">
    <property type="entry name" value="Prot_kinase_dom"/>
</dbReference>
<keyword evidence="3" id="KW-1185">Reference proteome</keyword>
<evidence type="ECO:0000259" key="1">
    <source>
        <dbReference type="PROSITE" id="PS50011"/>
    </source>
</evidence>
<name>K3WLG4_GLOUD</name>
<dbReference type="PROSITE" id="PS50011">
    <property type="entry name" value="PROTEIN_KINASE_DOM"/>
    <property type="match status" value="1"/>
</dbReference>
<reference evidence="3" key="2">
    <citation type="submission" date="2010-04" db="EMBL/GenBank/DDBJ databases">
        <authorList>
            <person name="Buell R."/>
            <person name="Hamilton J."/>
            <person name="Hostetler J."/>
        </authorList>
    </citation>
    <scope>NUCLEOTIDE SEQUENCE [LARGE SCALE GENOMIC DNA]</scope>
    <source>
        <strain evidence="3">DAOM:BR144</strain>
    </source>
</reference>
<dbReference type="AlphaFoldDB" id="K3WLG4"/>
<evidence type="ECO:0000313" key="3">
    <source>
        <dbReference type="Proteomes" id="UP000019132"/>
    </source>
</evidence>
<dbReference type="InterPro" id="IPR011009">
    <property type="entry name" value="Kinase-like_dom_sf"/>
</dbReference>
<accession>K3WLG4</accession>
<sequence length="51" mass="5778">MELHLLTIFRELAAGLSALHSVGVLHLNLNLENIYISHFESETIPHVKKNN</sequence>
<dbReference type="HOGENOM" id="CLU_3110591_0_0_1"/>
<dbReference type="VEuPathDB" id="FungiDB:PYU1_G005795"/>
<proteinExistence type="predicted"/>
<feature type="domain" description="Protein kinase" evidence="1">
    <location>
        <begin position="1"/>
        <end position="51"/>
    </location>
</feature>
<dbReference type="EMBL" id="GL376573">
    <property type="status" value="NOT_ANNOTATED_CDS"/>
    <property type="molecule type" value="Genomic_DNA"/>
</dbReference>
<dbReference type="SUPFAM" id="SSF56112">
    <property type="entry name" value="Protein kinase-like (PK-like)"/>
    <property type="match status" value="1"/>
</dbReference>
<dbReference type="Proteomes" id="UP000019132">
    <property type="component" value="Unassembled WGS sequence"/>
</dbReference>
<dbReference type="EnsemblProtists" id="PYU1_T005806">
    <property type="protein sequence ID" value="PYU1_T005806"/>
    <property type="gene ID" value="PYU1_G005795"/>
</dbReference>
<evidence type="ECO:0000313" key="2">
    <source>
        <dbReference type="EnsemblProtists" id="PYU1_T005806"/>
    </source>
</evidence>